<dbReference type="InterPro" id="IPR036179">
    <property type="entry name" value="Ig-like_dom_sf"/>
</dbReference>
<dbReference type="Pfam" id="PF13927">
    <property type="entry name" value="Ig_3"/>
    <property type="match status" value="2"/>
</dbReference>
<dbReference type="InterPro" id="IPR007110">
    <property type="entry name" value="Ig-like_dom"/>
</dbReference>
<dbReference type="CDD" id="cd00096">
    <property type="entry name" value="Ig"/>
    <property type="match status" value="1"/>
</dbReference>
<dbReference type="GO" id="GO:0007411">
    <property type="term" value="P:axon guidance"/>
    <property type="evidence" value="ECO:0007669"/>
    <property type="project" value="TreeGrafter"/>
</dbReference>
<dbReference type="RefSeq" id="XP_009047436.1">
    <property type="nucleotide sequence ID" value="XM_009049188.1"/>
</dbReference>
<dbReference type="KEGG" id="lgi:LOTGIDRAFT_138929"/>
<dbReference type="CDD" id="cd00063">
    <property type="entry name" value="FN3"/>
    <property type="match status" value="1"/>
</dbReference>
<accession>V4B3D5</accession>
<evidence type="ECO:0000259" key="2">
    <source>
        <dbReference type="PROSITE" id="PS50835"/>
    </source>
</evidence>
<evidence type="ECO:0000259" key="3">
    <source>
        <dbReference type="PROSITE" id="PS50853"/>
    </source>
</evidence>
<dbReference type="PANTHER" id="PTHR10075:SF100">
    <property type="entry name" value="FASCICLIN-2"/>
    <property type="match status" value="1"/>
</dbReference>
<dbReference type="PANTHER" id="PTHR10075">
    <property type="entry name" value="BASIGIN RELATED"/>
    <property type="match status" value="1"/>
</dbReference>
<sequence length="222" mass="24858">YLGGVARFECNINSVPQPSYVWQKDGNKIPQDNRYTTFSSGVLQITNLKYEDAGLYRCIAYISGIGDGIGNRHFKMLAPPQNITGIYGETAELECLIDGYPLPGVIWTRKGMTWIFFLFYGWLRGDKLVVLSANPNHSGYYQCIGDNGIGQVMSTGLLKVFKKEVPSAPTNITWEIVSPGIVEIHWHPPTEPNGVITSYIIFYNIDESLPDTKWNNVTQNGK</sequence>
<dbReference type="HOGENOM" id="CLU_1248063_0_0_1"/>
<protein>
    <recommendedName>
        <fullName evidence="6">Ig-like domain-containing protein</fullName>
    </recommendedName>
</protein>
<reference evidence="4 5" key="1">
    <citation type="journal article" date="2013" name="Nature">
        <title>Insights into bilaterian evolution from three spiralian genomes.</title>
        <authorList>
            <person name="Simakov O."/>
            <person name="Marletaz F."/>
            <person name="Cho S.J."/>
            <person name="Edsinger-Gonzales E."/>
            <person name="Havlak P."/>
            <person name="Hellsten U."/>
            <person name="Kuo D.H."/>
            <person name="Larsson T."/>
            <person name="Lv J."/>
            <person name="Arendt D."/>
            <person name="Savage R."/>
            <person name="Osoegawa K."/>
            <person name="de Jong P."/>
            <person name="Grimwood J."/>
            <person name="Chapman J.A."/>
            <person name="Shapiro H."/>
            <person name="Aerts A."/>
            <person name="Otillar R.P."/>
            <person name="Terry A.Y."/>
            <person name="Boore J.L."/>
            <person name="Grigoriev I.V."/>
            <person name="Lindberg D.R."/>
            <person name="Seaver E.C."/>
            <person name="Weisblat D.A."/>
            <person name="Putnam N.H."/>
            <person name="Rokhsar D.S."/>
        </authorList>
    </citation>
    <scope>NUCLEOTIDE SEQUENCE [LARGE SCALE GENOMIC DNA]</scope>
</reference>
<dbReference type="Proteomes" id="UP000030746">
    <property type="component" value="Unassembled WGS sequence"/>
</dbReference>
<dbReference type="InterPro" id="IPR003598">
    <property type="entry name" value="Ig_sub2"/>
</dbReference>
<dbReference type="SUPFAM" id="SSF49265">
    <property type="entry name" value="Fibronectin type III"/>
    <property type="match status" value="1"/>
</dbReference>
<dbReference type="PROSITE" id="PS50853">
    <property type="entry name" value="FN3"/>
    <property type="match status" value="1"/>
</dbReference>
<feature type="domain" description="Ig-like" evidence="2">
    <location>
        <begin position="1"/>
        <end position="60"/>
    </location>
</feature>
<dbReference type="SMART" id="SM00409">
    <property type="entry name" value="IG"/>
    <property type="match status" value="2"/>
</dbReference>
<evidence type="ECO:0000313" key="4">
    <source>
        <dbReference type="EMBL" id="ESP01851.1"/>
    </source>
</evidence>
<dbReference type="InterPro" id="IPR036116">
    <property type="entry name" value="FN3_sf"/>
</dbReference>
<dbReference type="EMBL" id="KB200347">
    <property type="protein sequence ID" value="ESP01851.1"/>
    <property type="molecule type" value="Genomic_DNA"/>
</dbReference>
<keyword evidence="1" id="KW-0393">Immunoglobulin domain</keyword>
<evidence type="ECO:0000313" key="5">
    <source>
        <dbReference type="Proteomes" id="UP000030746"/>
    </source>
</evidence>
<dbReference type="InterPro" id="IPR003599">
    <property type="entry name" value="Ig_sub"/>
</dbReference>
<dbReference type="SUPFAM" id="SSF48726">
    <property type="entry name" value="Immunoglobulin"/>
    <property type="match status" value="2"/>
</dbReference>
<feature type="domain" description="Fibronectin type-III" evidence="3">
    <location>
        <begin position="168"/>
        <end position="222"/>
    </location>
</feature>
<dbReference type="GO" id="GO:0030424">
    <property type="term" value="C:axon"/>
    <property type="evidence" value="ECO:0007669"/>
    <property type="project" value="TreeGrafter"/>
</dbReference>
<feature type="domain" description="Ig-like" evidence="2">
    <location>
        <begin position="88"/>
        <end position="143"/>
    </location>
</feature>
<dbReference type="GO" id="GO:0005886">
    <property type="term" value="C:plasma membrane"/>
    <property type="evidence" value="ECO:0007669"/>
    <property type="project" value="TreeGrafter"/>
</dbReference>
<dbReference type="InterPro" id="IPR013783">
    <property type="entry name" value="Ig-like_fold"/>
</dbReference>
<dbReference type="STRING" id="225164.V4B3D5"/>
<dbReference type="InterPro" id="IPR003961">
    <property type="entry name" value="FN3_dom"/>
</dbReference>
<evidence type="ECO:0008006" key="6">
    <source>
        <dbReference type="Google" id="ProtNLM"/>
    </source>
</evidence>
<evidence type="ECO:0000256" key="1">
    <source>
        <dbReference type="ARBA" id="ARBA00023319"/>
    </source>
</evidence>
<dbReference type="OrthoDB" id="6155648at2759"/>
<keyword evidence="5" id="KW-1185">Reference proteome</keyword>
<gene>
    <name evidence="4" type="ORF">LOTGIDRAFT_138929</name>
</gene>
<proteinExistence type="predicted"/>
<dbReference type="GO" id="GO:0070593">
    <property type="term" value="P:dendrite self-avoidance"/>
    <property type="evidence" value="ECO:0007669"/>
    <property type="project" value="TreeGrafter"/>
</dbReference>
<dbReference type="CTD" id="20234125"/>
<dbReference type="SMART" id="SM00408">
    <property type="entry name" value="IGc2"/>
    <property type="match status" value="2"/>
</dbReference>
<dbReference type="Gene3D" id="2.60.40.10">
    <property type="entry name" value="Immunoglobulins"/>
    <property type="match status" value="3"/>
</dbReference>
<organism evidence="4 5">
    <name type="scientific">Lottia gigantea</name>
    <name type="common">Giant owl limpet</name>
    <dbReference type="NCBI Taxonomy" id="225164"/>
    <lineage>
        <taxon>Eukaryota</taxon>
        <taxon>Metazoa</taxon>
        <taxon>Spiralia</taxon>
        <taxon>Lophotrochozoa</taxon>
        <taxon>Mollusca</taxon>
        <taxon>Gastropoda</taxon>
        <taxon>Patellogastropoda</taxon>
        <taxon>Lottioidea</taxon>
        <taxon>Lottiidae</taxon>
        <taxon>Lottia</taxon>
    </lineage>
</organism>
<dbReference type="PROSITE" id="PS50835">
    <property type="entry name" value="IG_LIKE"/>
    <property type="match status" value="2"/>
</dbReference>
<dbReference type="GO" id="GO:0098632">
    <property type="term" value="F:cell-cell adhesion mediator activity"/>
    <property type="evidence" value="ECO:0007669"/>
    <property type="project" value="TreeGrafter"/>
</dbReference>
<dbReference type="GO" id="GO:0007156">
    <property type="term" value="P:homophilic cell adhesion via plasma membrane adhesion molecules"/>
    <property type="evidence" value="ECO:0007669"/>
    <property type="project" value="TreeGrafter"/>
</dbReference>
<feature type="non-terminal residue" evidence="4">
    <location>
        <position position="1"/>
    </location>
</feature>
<name>V4B3D5_LOTGI</name>
<dbReference type="GeneID" id="20234125"/>
<dbReference type="OMA" id="CMNIARI"/>
<dbReference type="AlphaFoldDB" id="V4B3D5"/>